<proteinExistence type="predicted"/>
<name>F6VJZ3_CIOIN</name>
<protein>
    <submittedName>
        <fullName evidence="2">Uncharacterized LOC100183753</fullName>
    </submittedName>
</protein>
<organism evidence="2 3">
    <name type="scientific">Ciona intestinalis</name>
    <name type="common">Transparent sea squirt</name>
    <name type="synonym">Ascidia intestinalis</name>
    <dbReference type="NCBI Taxonomy" id="7719"/>
    <lineage>
        <taxon>Eukaryota</taxon>
        <taxon>Metazoa</taxon>
        <taxon>Chordata</taxon>
        <taxon>Tunicata</taxon>
        <taxon>Ascidiacea</taxon>
        <taxon>Phlebobranchia</taxon>
        <taxon>Cionidae</taxon>
        <taxon>Ciona</taxon>
    </lineage>
</organism>
<keyword evidence="3" id="KW-1185">Reference proteome</keyword>
<evidence type="ECO:0000313" key="3">
    <source>
        <dbReference type="Proteomes" id="UP000008144"/>
    </source>
</evidence>
<gene>
    <name evidence="2" type="primary">LOC100183753</name>
</gene>
<accession>A0A1W2WIB1</accession>
<reference evidence="2" key="3">
    <citation type="submission" date="2025-08" db="UniProtKB">
        <authorList>
            <consortium name="Ensembl"/>
        </authorList>
    </citation>
    <scope>IDENTIFICATION</scope>
</reference>
<dbReference type="InParanoid" id="F6VJZ3"/>
<evidence type="ECO:0000256" key="1">
    <source>
        <dbReference type="SAM" id="Phobius"/>
    </source>
</evidence>
<dbReference type="GeneID" id="100183753"/>
<reference evidence="2" key="4">
    <citation type="submission" date="2025-09" db="UniProtKB">
        <authorList>
            <consortium name="Ensembl"/>
        </authorList>
    </citation>
    <scope>IDENTIFICATION</scope>
</reference>
<dbReference type="HOGENOM" id="CLU_2290664_0_0_1"/>
<keyword evidence="1" id="KW-0812">Transmembrane</keyword>
<reference evidence="3" key="1">
    <citation type="journal article" date="2002" name="Science">
        <title>The draft genome of Ciona intestinalis: insights into chordate and vertebrate origins.</title>
        <authorList>
            <person name="Dehal P."/>
            <person name="Satou Y."/>
            <person name="Campbell R.K."/>
            <person name="Chapman J."/>
            <person name="Degnan B."/>
            <person name="De Tomaso A."/>
            <person name="Davidson B."/>
            <person name="Di Gregorio A."/>
            <person name="Gelpke M."/>
            <person name="Goodstein D.M."/>
            <person name="Harafuji N."/>
            <person name="Hastings K.E."/>
            <person name="Ho I."/>
            <person name="Hotta K."/>
            <person name="Huang W."/>
            <person name="Kawashima T."/>
            <person name="Lemaire P."/>
            <person name="Martinez D."/>
            <person name="Meinertzhagen I.A."/>
            <person name="Necula S."/>
            <person name="Nonaka M."/>
            <person name="Putnam N."/>
            <person name="Rash S."/>
            <person name="Saiga H."/>
            <person name="Satake M."/>
            <person name="Terry A."/>
            <person name="Yamada L."/>
            <person name="Wang H.G."/>
            <person name="Awazu S."/>
            <person name="Azumi K."/>
            <person name="Boore J."/>
            <person name="Branno M."/>
            <person name="Chin-Bow S."/>
            <person name="DeSantis R."/>
            <person name="Doyle S."/>
            <person name="Francino P."/>
            <person name="Keys D.N."/>
            <person name="Haga S."/>
            <person name="Hayashi H."/>
            <person name="Hino K."/>
            <person name="Imai K.S."/>
            <person name="Inaba K."/>
            <person name="Kano S."/>
            <person name="Kobayashi K."/>
            <person name="Kobayashi M."/>
            <person name="Lee B.I."/>
            <person name="Makabe K.W."/>
            <person name="Manohar C."/>
            <person name="Matassi G."/>
            <person name="Medina M."/>
            <person name="Mochizuki Y."/>
            <person name="Mount S."/>
            <person name="Morishita T."/>
            <person name="Miura S."/>
            <person name="Nakayama A."/>
            <person name="Nishizaka S."/>
            <person name="Nomoto H."/>
            <person name="Ohta F."/>
            <person name="Oishi K."/>
            <person name="Rigoutsos I."/>
            <person name="Sano M."/>
            <person name="Sasaki A."/>
            <person name="Sasakura Y."/>
            <person name="Shoguchi E."/>
            <person name="Shin-i T."/>
            <person name="Spagnuolo A."/>
            <person name="Stainier D."/>
            <person name="Suzuki M.M."/>
            <person name="Tassy O."/>
            <person name="Takatori N."/>
            <person name="Tokuoka M."/>
            <person name="Yagi K."/>
            <person name="Yoshizaki F."/>
            <person name="Wada S."/>
            <person name="Zhang C."/>
            <person name="Hyatt P.D."/>
            <person name="Larimer F."/>
            <person name="Detter C."/>
            <person name="Doggett N."/>
            <person name="Glavina T."/>
            <person name="Hawkins T."/>
            <person name="Richardson P."/>
            <person name="Lucas S."/>
            <person name="Kohara Y."/>
            <person name="Levine M."/>
            <person name="Satoh N."/>
            <person name="Rokhsar D.S."/>
        </authorList>
    </citation>
    <scope>NUCLEOTIDE SEQUENCE [LARGE SCALE GENOMIC DNA]</scope>
</reference>
<keyword evidence="1" id="KW-0472">Membrane</keyword>
<keyword evidence="1" id="KW-1133">Transmembrane helix</keyword>
<accession>F6VJZ3</accession>
<dbReference type="AlphaFoldDB" id="F6VJZ3"/>
<feature type="transmembrane region" description="Helical" evidence="1">
    <location>
        <begin position="45"/>
        <end position="65"/>
    </location>
</feature>
<evidence type="ECO:0000313" key="2">
    <source>
        <dbReference type="Ensembl" id="ENSCINP00000014842.3"/>
    </source>
</evidence>
<reference evidence="2" key="2">
    <citation type="journal article" date="2008" name="Genome Biol.">
        <title>Improved genome assembly and evidence-based global gene model set for the chordate Ciona intestinalis: new insight into intron and operon populations.</title>
        <authorList>
            <person name="Satou Y."/>
            <person name="Mineta K."/>
            <person name="Ogasawara M."/>
            <person name="Sasakura Y."/>
            <person name="Shoguchi E."/>
            <person name="Ueno K."/>
            <person name="Yamada L."/>
            <person name="Matsumoto J."/>
            <person name="Wasserscheid J."/>
            <person name="Dewar K."/>
            <person name="Wiley G.B."/>
            <person name="Macmil S.L."/>
            <person name="Roe B.A."/>
            <person name="Zeller R.W."/>
            <person name="Hastings K.E."/>
            <person name="Lemaire P."/>
            <person name="Lindquist E."/>
            <person name="Endo T."/>
            <person name="Hotta K."/>
            <person name="Inaba K."/>
        </authorList>
    </citation>
    <scope>NUCLEOTIDE SEQUENCE [LARGE SCALE GENOMIC DNA]</scope>
    <source>
        <strain evidence="2">wild type</strain>
    </source>
</reference>
<dbReference type="EMBL" id="EAAA01000846">
    <property type="status" value="NOT_ANNOTATED_CDS"/>
    <property type="molecule type" value="Genomic_DNA"/>
</dbReference>
<sequence>MLNYLRFLRSKIGATSSNITRRRFSEGTKPNIALDKDDYKIRNPGVGLILLSVAFGGYLVHRIWLAKQEMLECEMNRQPLGEREREPNMKYLQYRSKSHYL</sequence>
<dbReference type="KEGG" id="cin:100183753"/>
<dbReference type="Proteomes" id="UP000008144">
    <property type="component" value="Chromosome 12"/>
</dbReference>
<dbReference type="RefSeq" id="XP_002129560.1">
    <property type="nucleotide sequence ID" value="XM_002129524.5"/>
</dbReference>
<dbReference type="Ensembl" id="ENSCINT00000014842.3">
    <property type="protein sequence ID" value="ENSCINP00000014842.3"/>
    <property type="gene ID" value="ENSCING00000007241.3"/>
</dbReference>